<dbReference type="FunFam" id="1.10.10.10:FF:000131">
    <property type="entry name" value="la-related protein 1B isoform X2"/>
    <property type="match status" value="1"/>
</dbReference>
<dbReference type="EMBL" id="DF836423">
    <property type="protein sequence ID" value="GAN06742.1"/>
    <property type="molecule type" value="Genomic_DNA"/>
</dbReference>
<sequence length="755" mass="85937">MENNKDKPVSKEEQPSTEEQQKQSIPAPIPEKSAWKVEVTEKISSEISEVAADWPAPKDAAAETTNVEENEKFVTPKVKNKGQWKPFTPTIVHASSSASRSSPRRSNRRANGEVRTNKKSNTARRGSKSKEATNNTSNNTTASATKDNKESKPVKDDEKKPKARSVRPKNTYRNGQRKVPAFVNVDADTLKMYIMQQIEYYFSVDNLCKDVFLRQQMDSNGFVDLSFIANFNRVKGLTTDLDLIREALDNSQILEVKGEKLRKREGWETWLMPAVIPGPTPVNPTIPKSTTTAAEVAKQNAPANPQPTLASLAGTTLLPAAVPKLAERRKSVAKPQQKEEDDLFDFDEDDDFIDGRRNDTVKKYYLSDEEDEDDDDLEMDDETVARIMIVTQRKTDRSHTNFNRAKINEDISDMINEGLYQYESGLGGSKQNITKVGSVGKDQFDQLKHREHQHGEQVGAQFSSTTITAKPIKKNEKTTPRFYAVRPESLPSSAFFGTTPTKTNDQGHVGWVLSDQAYHYNPNDLLSTSYGKSPAAEGMLSRSMDMAHSFGNFQHPSHELLREKGFVQHKYYKYHAKALRERKQLGVGHSQEMNTLFRFWSHFLRDHFNKRMYNEFKRLAVEDANQNYRYGLECLFRFYSYGLEKRYRKELFEDFEELTLADYERGHLYGLEKFWAYTYYRKDKKKRELKINDQLTKLLSKYKSVEDFRNAEAPKSEADDTYKVPFHGKARGSVSGPSGTAAPNASNATPATTAA</sequence>
<feature type="region of interest" description="Disordered" evidence="3">
    <location>
        <begin position="713"/>
        <end position="755"/>
    </location>
</feature>
<dbReference type="CDD" id="cd07323">
    <property type="entry name" value="LAM"/>
    <property type="match status" value="1"/>
</dbReference>
<dbReference type="InterPro" id="IPR006607">
    <property type="entry name" value="DM15"/>
</dbReference>
<feature type="compositionally biased region" description="Low complexity" evidence="3">
    <location>
        <begin position="51"/>
        <end position="67"/>
    </location>
</feature>
<dbReference type="PANTHER" id="PTHR22792">
    <property type="entry name" value="LUPUS LA PROTEIN-RELATED"/>
    <property type="match status" value="1"/>
</dbReference>
<dbReference type="GO" id="GO:0048255">
    <property type="term" value="P:mRNA stabilization"/>
    <property type="evidence" value="ECO:0007669"/>
    <property type="project" value="InterPro"/>
</dbReference>
<dbReference type="InterPro" id="IPR006630">
    <property type="entry name" value="La_HTH"/>
</dbReference>
<dbReference type="InterPro" id="IPR036390">
    <property type="entry name" value="WH_DNA-bd_sf"/>
</dbReference>
<dbReference type="GO" id="GO:0000339">
    <property type="term" value="F:RNA cap binding"/>
    <property type="evidence" value="ECO:0007669"/>
    <property type="project" value="InterPro"/>
</dbReference>
<keyword evidence="6" id="KW-1185">Reference proteome</keyword>
<feature type="compositionally biased region" description="Basic and acidic residues" evidence="3">
    <location>
        <begin position="713"/>
        <end position="722"/>
    </location>
</feature>
<dbReference type="Proteomes" id="UP000053815">
    <property type="component" value="Unassembled WGS sequence"/>
</dbReference>
<dbReference type="Pfam" id="PF21071">
    <property type="entry name" value="LARP1_HEAT"/>
    <property type="match status" value="1"/>
</dbReference>
<dbReference type="InterPro" id="IPR036388">
    <property type="entry name" value="WH-like_DNA-bd_sf"/>
</dbReference>
<feature type="region of interest" description="Disordered" evidence="3">
    <location>
        <begin position="50"/>
        <end position="175"/>
    </location>
</feature>
<feature type="domain" description="HTH La-type RNA-binding" evidence="4">
    <location>
        <begin position="184"/>
        <end position="273"/>
    </location>
</feature>
<evidence type="ECO:0000259" key="4">
    <source>
        <dbReference type="PROSITE" id="PS50961"/>
    </source>
</evidence>
<organism evidence="5">
    <name type="scientific">Mucor ambiguus</name>
    <dbReference type="NCBI Taxonomy" id="91626"/>
    <lineage>
        <taxon>Eukaryota</taxon>
        <taxon>Fungi</taxon>
        <taxon>Fungi incertae sedis</taxon>
        <taxon>Mucoromycota</taxon>
        <taxon>Mucoromycotina</taxon>
        <taxon>Mucoromycetes</taxon>
        <taxon>Mucorales</taxon>
        <taxon>Mucorineae</taxon>
        <taxon>Mucoraceae</taxon>
        <taxon>Mucor</taxon>
    </lineage>
</organism>
<evidence type="ECO:0000256" key="2">
    <source>
        <dbReference type="PROSITE-ProRule" id="PRU00332"/>
    </source>
</evidence>
<dbReference type="Pfam" id="PF05383">
    <property type="entry name" value="La"/>
    <property type="match status" value="1"/>
</dbReference>
<protein>
    <submittedName>
        <fullName evidence="5">La-related protein 1</fullName>
    </submittedName>
</protein>
<dbReference type="OrthoDB" id="340227at2759"/>
<dbReference type="PROSITE" id="PS50961">
    <property type="entry name" value="HTH_LA"/>
    <property type="match status" value="1"/>
</dbReference>
<proteinExistence type="predicted"/>
<dbReference type="SMART" id="SM00684">
    <property type="entry name" value="DM15"/>
    <property type="match status" value="3"/>
</dbReference>
<dbReference type="Gene3D" id="1.10.10.10">
    <property type="entry name" value="Winged helix-like DNA-binding domain superfamily/Winged helix DNA-binding domain"/>
    <property type="match status" value="1"/>
</dbReference>
<name>A0A0C9MTL2_9FUNG</name>
<evidence type="ECO:0000256" key="1">
    <source>
        <dbReference type="ARBA" id="ARBA00022884"/>
    </source>
</evidence>
<evidence type="ECO:0000313" key="6">
    <source>
        <dbReference type="Proteomes" id="UP000053815"/>
    </source>
</evidence>
<dbReference type="SUPFAM" id="SSF46785">
    <property type="entry name" value="Winged helix' DNA-binding domain"/>
    <property type="match status" value="1"/>
</dbReference>
<feature type="compositionally biased region" description="Basic and acidic residues" evidence="3">
    <location>
        <begin position="1"/>
        <end position="14"/>
    </location>
</feature>
<dbReference type="InterPro" id="IPR045180">
    <property type="entry name" value="La_dom_prot"/>
</dbReference>
<evidence type="ECO:0000313" key="5">
    <source>
        <dbReference type="EMBL" id="GAN06742.1"/>
    </source>
</evidence>
<dbReference type="PANTHER" id="PTHR22792:SF132">
    <property type="entry name" value="LA-RELATED PROTEIN 1"/>
    <property type="match status" value="1"/>
</dbReference>
<dbReference type="GO" id="GO:0045727">
    <property type="term" value="P:positive regulation of translation"/>
    <property type="evidence" value="ECO:0007669"/>
    <property type="project" value="TreeGrafter"/>
</dbReference>
<feature type="compositionally biased region" description="Basic and acidic residues" evidence="3">
    <location>
        <begin position="146"/>
        <end position="160"/>
    </location>
</feature>
<feature type="compositionally biased region" description="Low complexity" evidence="3">
    <location>
        <begin position="132"/>
        <end position="145"/>
    </location>
</feature>
<keyword evidence="1 2" id="KW-0694">RNA-binding</keyword>
<feature type="region of interest" description="Disordered" evidence="3">
    <location>
        <begin position="1"/>
        <end position="33"/>
    </location>
</feature>
<dbReference type="GO" id="GO:0010494">
    <property type="term" value="C:cytoplasmic stress granule"/>
    <property type="evidence" value="ECO:0007669"/>
    <property type="project" value="TreeGrafter"/>
</dbReference>
<reference evidence="5" key="1">
    <citation type="submission" date="2014-09" db="EMBL/GenBank/DDBJ databases">
        <title>Draft genome sequence of an oleaginous Mucoromycotina fungus Mucor ambiguus NBRC6742.</title>
        <authorList>
            <person name="Takeda I."/>
            <person name="Yamane N."/>
            <person name="Morita T."/>
            <person name="Tamano K."/>
            <person name="Machida M."/>
            <person name="Baker S."/>
            <person name="Koike H."/>
        </authorList>
    </citation>
    <scope>NUCLEOTIDE SEQUENCE</scope>
    <source>
        <strain evidence="5">NBRC 6742</strain>
    </source>
</reference>
<evidence type="ECO:0000256" key="3">
    <source>
        <dbReference type="SAM" id="MobiDB-lite"/>
    </source>
</evidence>
<feature type="region of interest" description="Disordered" evidence="3">
    <location>
        <begin position="328"/>
        <end position="347"/>
    </location>
</feature>
<feature type="compositionally biased region" description="Basic residues" evidence="3">
    <location>
        <begin position="117"/>
        <end position="127"/>
    </location>
</feature>
<dbReference type="AlphaFoldDB" id="A0A0C9MTL2"/>
<feature type="compositionally biased region" description="Low complexity" evidence="3">
    <location>
        <begin position="740"/>
        <end position="755"/>
    </location>
</feature>
<accession>A0A0C9MTL2</accession>
<gene>
    <name evidence="5" type="ORF">MAM1_0134d06231</name>
</gene>
<dbReference type="SMART" id="SM00715">
    <property type="entry name" value="LA"/>
    <property type="match status" value="1"/>
</dbReference>
<dbReference type="STRING" id="91626.A0A0C9MTL2"/>
<dbReference type="GO" id="GO:0005829">
    <property type="term" value="C:cytosol"/>
    <property type="evidence" value="ECO:0007669"/>
    <property type="project" value="TreeGrafter"/>
</dbReference>